<protein>
    <submittedName>
        <fullName evidence="2">Uncharacterized protein</fullName>
    </submittedName>
</protein>
<evidence type="ECO:0000313" key="2">
    <source>
        <dbReference type="Ensembl" id="ENSGACP00000008772.1"/>
    </source>
</evidence>
<dbReference type="Bgee" id="ENSGACG00000006631">
    <property type="expression patterns" value="Expressed in intestinal epithelial cell and 3 other cell types or tissues"/>
</dbReference>
<reference evidence="2" key="1">
    <citation type="submission" date="2006-01" db="EMBL/GenBank/DDBJ databases">
        <authorList>
            <person name="Lindblad-Toh K."/>
            <person name="Mauceli E."/>
            <person name="Grabherr M."/>
            <person name="Chang J.L."/>
            <person name="Lander E.S."/>
        </authorList>
    </citation>
    <scope>NUCLEOTIDE SEQUENCE [LARGE SCALE GENOMIC DNA]</scope>
</reference>
<proteinExistence type="predicted"/>
<organism evidence="2">
    <name type="scientific">Gasterosteus aculeatus</name>
    <name type="common">Three-spined stickleback</name>
    <dbReference type="NCBI Taxonomy" id="69293"/>
    <lineage>
        <taxon>Eukaryota</taxon>
        <taxon>Metazoa</taxon>
        <taxon>Chordata</taxon>
        <taxon>Craniata</taxon>
        <taxon>Vertebrata</taxon>
        <taxon>Euteleostomi</taxon>
        <taxon>Actinopterygii</taxon>
        <taxon>Neopterygii</taxon>
        <taxon>Teleostei</taxon>
        <taxon>Neoteleostei</taxon>
        <taxon>Acanthomorphata</taxon>
        <taxon>Eupercaria</taxon>
        <taxon>Perciformes</taxon>
        <taxon>Cottioidei</taxon>
        <taxon>Gasterosteales</taxon>
        <taxon>Gasterosteidae</taxon>
        <taxon>Gasterosteus</taxon>
    </lineage>
</organism>
<reference evidence="2" key="2">
    <citation type="submission" date="2024-04" db="UniProtKB">
        <authorList>
            <consortium name="Ensembl"/>
        </authorList>
    </citation>
    <scope>IDENTIFICATION</scope>
</reference>
<name>G3NTV4_GASAC</name>
<dbReference type="InParanoid" id="G3NTV4"/>
<dbReference type="AlphaFoldDB" id="G3NTV4"/>
<sequence length="60" mass="6839">MLILFFLHDFGTLRCGWSVKVPALPISPCHLNVNRGGIKRATQRRPIAAGDHNYFISREF</sequence>
<evidence type="ECO:0000256" key="1">
    <source>
        <dbReference type="SAM" id="SignalP"/>
    </source>
</evidence>
<keyword evidence="1" id="KW-0732">Signal</keyword>
<feature type="chain" id="PRO_5003448838" evidence="1">
    <location>
        <begin position="19"/>
        <end position="60"/>
    </location>
</feature>
<accession>G3NTV4</accession>
<dbReference type="Ensembl" id="ENSGACT00000008791.1">
    <property type="protein sequence ID" value="ENSGACP00000008772.1"/>
    <property type="gene ID" value="ENSGACG00000006631.1"/>
</dbReference>
<feature type="signal peptide" evidence="1">
    <location>
        <begin position="1"/>
        <end position="18"/>
    </location>
</feature>